<accession>A0A397US68</accession>
<dbReference type="Proteomes" id="UP000266673">
    <property type="component" value="Unassembled WGS sequence"/>
</dbReference>
<feature type="transmembrane region" description="Helical" evidence="1">
    <location>
        <begin position="46"/>
        <end position="63"/>
    </location>
</feature>
<keyword evidence="1" id="KW-1133">Transmembrane helix</keyword>
<keyword evidence="1" id="KW-0472">Membrane</keyword>
<reference evidence="2 3" key="1">
    <citation type="submission" date="2018-06" db="EMBL/GenBank/DDBJ databases">
        <title>Comparative genomics reveals the genomic features of Rhizophagus irregularis, R. cerebriforme, R. diaphanum and Gigaspora rosea, and their symbiotic lifestyle signature.</title>
        <authorList>
            <person name="Morin E."/>
            <person name="San Clemente H."/>
            <person name="Chen E.C.H."/>
            <person name="De La Providencia I."/>
            <person name="Hainaut M."/>
            <person name="Kuo A."/>
            <person name="Kohler A."/>
            <person name="Murat C."/>
            <person name="Tang N."/>
            <person name="Roy S."/>
            <person name="Loubradou J."/>
            <person name="Henrissat B."/>
            <person name="Grigoriev I.V."/>
            <person name="Corradi N."/>
            <person name="Roux C."/>
            <person name="Martin F.M."/>
        </authorList>
    </citation>
    <scope>NUCLEOTIDE SEQUENCE [LARGE SCALE GENOMIC DNA]</scope>
    <source>
        <strain evidence="2 3">DAOM 194757</strain>
    </source>
</reference>
<comment type="caution">
    <text evidence="2">The sequence shown here is derived from an EMBL/GenBank/DDBJ whole genome shotgun (WGS) entry which is preliminary data.</text>
</comment>
<keyword evidence="1" id="KW-0812">Transmembrane</keyword>
<dbReference type="EMBL" id="QKWP01001025">
    <property type="protein sequence ID" value="RIB12431.1"/>
    <property type="molecule type" value="Genomic_DNA"/>
</dbReference>
<feature type="transmembrane region" description="Helical" evidence="1">
    <location>
        <begin position="20"/>
        <end position="40"/>
    </location>
</feature>
<dbReference type="AlphaFoldDB" id="A0A397US68"/>
<proteinExistence type="predicted"/>
<evidence type="ECO:0000313" key="2">
    <source>
        <dbReference type="EMBL" id="RIB12431.1"/>
    </source>
</evidence>
<organism evidence="2 3">
    <name type="scientific">Gigaspora rosea</name>
    <dbReference type="NCBI Taxonomy" id="44941"/>
    <lineage>
        <taxon>Eukaryota</taxon>
        <taxon>Fungi</taxon>
        <taxon>Fungi incertae sedis</taxon>
        <taxon>Mucoromycota</taxon>
        <taxon>Glomeromycotina</taxon>
        <taxon>Glomeromycetes</taxon>
        <taxon>Diversisporales</taxon>
        <taxon>Gigasporaceae</taxon>
        <taxon>Gigaspora</taxon>
    </lineage>
</organism>
<protein>
    <submittedName>
        <fullName evidence="2">Uncharacterized protein</fullName>
    </submittedName>
</protein>
<evidence type="ECO:0000313" key="3">
    <source>
        <dbReference type="Proteomes" id="UP000266673"/>
    </source>
</evidence>
<evidence type="ECO:0000256" key="1">
    <source>
        <dbReference type="SAM" id="Phobius"/>
    </source>
</evidence>
<name>A0A397US68_9GLOM</name>
<gene>
    <name evidence="2" type="ORF">C2G38_2100950</name>
</gene>
<sequence>MLQGFFVIVKHKIHISSTWISVKEFIESLILIIIKLLLFFSFCRMFGFYCILSLFLICVILPFNKSVFTKSSTQISV</sequence>
<keyword evidence="3" id="KW-1185">Reference proteome</keyword>